<name>A0AAV2N496_9HYME</name>
<feature type="transmembrane region" description="Helical" evidence="1">
    <location>
        <begin position="59"/>
        <end position="80"/>
    </location>
</feature>
<keyword evidence="1" id="KW-0812">Transmembrane</keyword>
<proteinExistence type="predicted"/>
<evidence type="ECO:0000313" key="2">
    <source>
        <dbReference type="EMBL" id="CAL1674324.1"/>
    </source>
</evidence>
<dbReference type="AlphaFoldDB" id="A0AAV2N496"/>
<evidence type="ECO:0000313" key="3">
    <source>
        <dbReference type="Proteomes" id="UP001497644"/>
    </source>
</evidence>
<evidence type="ECO:0000256" key="1">
    <source>
        <dbReference type="SAM" id="Phobius"/>
    </source>
</evidence>
<accession>A0AAV2N496</accession>
<dbReference type="EMBL" id="OZ034824">
    <property type="protein sequence ID" value="CAL1674324.1"/>
    <property type="molecule type" value="Genomic_DNA"/>
</dbReference>
<reference evidence="2 3" key="1">
    <citation type="submission" date="2024-04" db="EMBL/GenBank/DDBJ databases">
        <authorList>
            <consortium name="Molecular Ecology Group"/>
        </authorList>
    </citation>
    <scope>NUCLEOTIDE SEQUENCE [LARGE SCALE GENOMIC DNA]</scope>
</reference>
<dbReference type="Proteomes" id="UP001497644">
    <property type="component" value="Chromosome 1"/>
</dbReference>
<gene>
    <name evidence="2" type="ORF">LPLAT_LOCUS1013</name>
</gene>
<keyword evidence="1" id="KW-1133">Transmembrane helix</keyword>
<keyword evidence="3" id="KW-1185">Reference proteome</keyword>
<protein>
    <submittedName>
        <fullName evidence="2">Uncharacterized protein</fullName>
    </submittedName>
</protein>
<keyword evidence="1" id="KW-0472">Membrane</keyword>
<sequence>MVFLGRVGTSNEATQRPLRTHRLTFSTSSSPPFSSFSHCKSLATHSLALSLSLSFSLSLFLSLSFSLSLSLSLSFFRSLLRSTAFIIKIKCKIVPRTSFPNGIKLRAALSLFPYAITILVEGSILRPDRVVPLRTIVPSRANEQAVIYFI</sequence>
<organism evidence="2 3">
    <name type="scientific">Lasius platythorax</name>
    <dbReference type="NCBI Taxonomy" id="488582"/>
    <lineage>
        <taxon>Eukaryota</taxon>
        <taxon>Metazoa</taxon>
        <taxon>Ecdysozoa</taxon>
        <taxon>Arthropoda</taxon>
        <taxon>Hexapoda</taxon>
        <taxon>Insecta</taxon>
        <taxon>Pterygota</taxon>
        <taxon>Neoptera</taxon>
        <taxon>Endopterygota</taxon>
        <taxon>Hymenoptera</taxon>
        <taxon>Apocrita</taxon>
        <taxon>Aculeata</taxon>
        <taxon>Formicoidea</taxon>
        <taxon>Formicidae</taxon>
        <taxon>Formicinae</taxon>
        <taxon>Lasius</taxon>
        <taxon>Lasius</taxon>
    </lineage>
</organism>